<dbReference type="EMBL" id="CAXAMN010024401">
    <property type="protein sequence ID" value="CAK9086423.1"/>
    <property type="molecule type" value="Genomic_DNA"/>
</dbReference>
<evidence type="ECO:0000256" key="1">
    <source>
        <dbReference type="SAM" id="MobiDB-lite"/>
    </source>
</evidence>
<feature type="compositionally biased region" description="Polar residues" evidence="1">
    <location>
        <begin position="696"/>
        <end position="706"/>
    </location>
</feature>
<gene>
    <name evidence="2" type="ORF">CCMP2556_LOCUS41869</name>
</gene>
<comment type="caution">
    <text evidence="2">The sequence shown here is derived from an EMBL/GenBank/DDBJ whole genome shotgun (WGS) entry which is preliminary data.</text>
</comment>
<dbReference type="Proteomes" id="UP001642484">
    <property type="component" value="Unassembled WGS sequence"/>
</dbReference>
<protein>
    <submittedName>
        <fullName evidence="2">Uncharacterized protein</fullName>
    </submittedName>
</protein>
<feature type="region of interest" description="Disordered" evidence="1">
    <location>
        <begin position="1475"/>
        <end position="1496"/>
    </location>
</feature>
<proteinExistence type="predicted"/>
<name>A0ABP0QFL0_9DINO</name>
<feature type="compositionally biased region" description="Basic residues" evidence="1">
    <location>
        <begin position="842"/>
        <end position="854"/>
    </location>
</feature>
<feature type="region of interest" description="Disordered" evidence="1">
    <location>
        <begin position="685"/>
        <end position="716"/>
    </location>
</feature>
<sequence>MGPPEELVASFRWAKCCVDYLDQQGELGWLKSMETLPISTWFSGYGCAETAFQMLESALKGKRETDGKSFSSSYQFEIAVKARQACLDRIDAHTCQHIDILRRLRDVDRIELEKIEQASSNPSEDLWEFLLKKQFLSEGLCSRHKNRCSFPLTIMDVTGSMCLGYSTLGKKDDGKLLKENSPHNKLMLIWAIHHGRKQTPALIHENVRGFSSSYLSAKLGHFGYRFLTSIQTTGENCAMKANSRQRLNLSQYDVFILEKYFNQIRDPAEVYQRLVERLTSVMRPVELQHVAWMNGPEWEKDLRQEMVENRNQNSVMSAEEAKTMEMTDWTGLLSSNEQANYTKYLEHLGQLDQPKELRQIRAVCVSQDPEYMFMAGSEDKLPSFTTDSTRRIMLTHLNRWLSAKEKMSLAGFPVHKDMAAAAGVGLVELDNTSQWHRGCGNGMIVGNVGMVVLSVLSSISPKEDLQAALSQAISDQDMLGVPEQLKFHGGWKKWRLEVGQSTHSFAANDKAAAVAAAMWAKSCLAHLDCLPSKALLAETKESGMAAKRNKSSQIEAVLHLRYRAQKFACICCAGPKVKPEVIGPPADHAEEKKEKHVVLPLSAVYYTEIVSGRKCWEFRLSPEGIKAVCECKHEQWQVPHEHSIGNEEAVEDVPYYIHYSGKRSRLLLFDENMVPEIETAVKASATARASKRESDSAGQNSQSAETGDSAPRLPQRPHGIQTVQETLAAIKQLKDWLLESMDLCFQEPEKASKEFRTKALELASANPGLSDLLTECGVSAEEGSTACLNFSQLASFLRRAEGEQDQIQQDLLTAGPARRPRGRPFGSTNKKTEADGEDASKKTRRKKTPKGKATGRKEPEAEDEGIQRADEEKEGETGFPETDPFGDLEQETSSKRNKCVTIPLYVKCLVVECAKKLEKDESVQSIEKEVMVRFKKYFYSCETNGWKSSLLSKWIKTYDAESHEKIPWSLMTVKDRAQIKQLPDWLRRAMSLPARCRHGHASRVPQEVEERNLEPEKMRVKDIDNRWVYRFLYKWQWSFLTSNTKGQFLPDESTEMNEMRRAHRSQRVIEGVPWQMVLNFDQLWRSSFEAPSKVLHKRSAKQATREGDQFMEVRPDDLIGKRLQAVLKLAENEMTSRMGQAPKASKLRKAAARSEFVVGGRVGVTAVTATKLANLWIDQALGYRDPGLEQASRPIHLGLNGQKHLSVGVEENVKALIYSWQEMANYKRLLRWSWTSRGLVTPDEMKELHPKLNEEEKNELGETSPSPFKQMVQDPQNDSNWLSLPILMQQHADKNYAQYQGDVYAAKKRLEIHEITQRKYDTIVGNSLRPLVLMNGTGVPATQKYVKAHLQKCSDGTMKLKDGARSTIILFDFLEKKVKIGGLDWSPLRVLEVETKFDGLELKVDKSFLESVRVPGKVKTNKQTNIFDSPVEEEEKANAEQNYMEELAANGMLIPVVETLSDAMSDMVQELFAGDEQKDTDSQELYSPSIGHHDDQHMNGGEDLEGAGDMTVKIDEAGNLIAVSHDIELVEEGVQACTSSQPTGTLVTQTNLIGQNFANYVTYIYI</sequence>
<keyword evidence="3" id="KW-1185">Reference proteome</keyword>
<feature type="region of interest" description="Disordered" evidence="1">
    <location>
        <begin position="811"/>
        <end position="892"/>
    </location>
</feature>
<organism evidence="2 3">
    <name type="scientific">Durusdinium trenchii</name>
    <dbReference type="NCBI Taxonomy" id="1381693"/>
    <lineage>
        <taxon>Eukaryota</taxon>
        <taxon>Sar</taxon>
        <taxon>Alveolata</taxon>
        <taxon>Dinophyceae</taxon>
        <taxon>Suessiales</taxon>
        <taxon>Symbiodiniaceae</taxon>
        <taxon>Durusdinium</taxon>
    </lineage>
</organism>
<accession>A0ABP0QFL0</accession>
<feature type="compositionally biased region" description="Basic and acidic residues" evidence="1">
    <location>
        <begin position="830"/>
        <end position="841"/>
    </location>
</feature>
<reference evidence="2 3" key="1">
    <citation type="submission" date="2024-02" db="EMBL/GenBank/DDBJ databases">
        <authorList>
            <person name="Chen Y."/>
            <person name="Shah S."/>
            <person name="Dougan E. K."/>
            <person name="Thang M."/>
            <person name="Chan C."/>
        </authorList>
    </citation>
    <scope>NUCLEOTIDE SEQUENCE [LARGE SCALE GENOMIC DNA]</scope>
</reference>
<evidence type="ECO:0000313" key="2">
    <source>
        <dbReference type="EMBL" id="CAK9086423.1"/>
    </source>
</evidence>
<feature type="compositionally biased region" description="Basic and acidic residues" evidence="1">
    <location>
        <begin position="855"/>
        <end position="871"/>
    </location>
</feature>
<evidence type="ECO:0000313" key="3">
    <source>
        <dbReference type="Proteomes" id="UP001642484"/>
    </source>
</evidence>